<keyword evidence="5" id="KW-0007">Acetylation</keyword>
<evidence type="ECO:0000256" key="6">
    <source>
        <dbReference type="ARBA" id="ARBA00023015"/>
    </source>
</evidence>
<protein>
    <recommendedName>
        <fullName evidence="2">histone acetyltransferase</fullName>
        <ecNumber evidence="2">2.3.1.48</ecNumber>
    </recommendedName>
</protein>
<keyword evidence="7" id="KW-0804">Transcription</keyword>
<evidence type="ECO:0000256" key="2">
    <source>
        <dbReference type="ARBA" id="ARBA00013184"/>
    </source>
</evidence>
<dbReference type="GO" id="GO:0006355">
    <property type="term" value="P:regulation of DNA-templated transcription"/>
    <property type="evidence" value="ECO:0007669"/>
    <property type="project" value="InterPro"/>
</dbReference>
<keyword evidence="6" id="KW-0805">Transcription regulation</keyword>
<dbReference type="PANTHER" id="PTHR31571">
    <property type="entry name" value="ALTERED INHERITANCE OF MITOCHONDRIA PROTEIN 6"/>
    <property type="match status" value="1"/>
</dbReference>
<dbReference type="GO" id="GO:0006974">
    <property type="term" value="P:DNA damage response"/>
    <property type="evidence" value="ECO:0007669"/>
    <property type="project" value="UniProtKB-KW"/>
</dbReference>
<evidence type="ECO:0000256" key="3">
    <source>
        <dbReference type="ARBA" id="ARBA00022679"/>
    </source>
</evidence>
<sequence>MSFSSKLSEVLLPKNGNFKFAHIQSRPIYVKSPIHLRKSVVKPDTVKIRHFFTLILDDLILVGIEIFVYIQIYEDHVVRFIFVSKCDTTGLVKLEFRVGTVVEIFLQSVVEFDISRYMIRCKKKEKFEKGSIASTGAVTLIRKLQEKLADKNYYKKLRYYNNNNRKSTLENKKNLRLIPTTQNLRLCLFTRSAQEYLFPDSLKNKYKHLINGQALLKWWIPIIDRVTKSWPIQRLIIPGSDKLATKRFIADLPNWTQGHIFSEGLAVYSIPLFPDDPKGRFLEHLIVENRYNRVRTAQFYQELGFRQEFLSNNLVSMIGCSVDNHVVAALDTEKAQDPSVVTVSRYKKIIRSLKGIRFNIKSEVENASTVILQEFLCEI</sequence>
<dbReference type="Pfam" id="PF08214">
    <property type="entry name" value="HAT_KAT11"/>
    <property type="match status" value="1"/>
</dbReference>
<dbReference type="GO" id="GO:0005634">
    <property type="term" value="C:nucleus"/>
    <property type="evidence" value="ECO:0007669"/>
    <property type="project" value="UniProtKB-SubCell"/>
</dbReference>
<comment type="caution">
    <text evidence="10">The sequence shown here is derived from an EMBL/GenBank/DDBJ whole genome shotgun (WGS) entry which is preliminary data.</text>
</comment>
<keyword evidence="3" id="KW-0808">Transferase</keyword>
<comment type="catalytic activity">
    <reaction evidence="9">
        <text>L-lysyl-[histone] + acetyl-CoA = N(6)-acetyl-L-lysyl-[histone] + CoA + H(+)</text>
        <dbReference type="Rhea" id="RHEA:21992"/>
        <dbReference type="Rhea" id="RHEA-COMP:9845"/>
        <dbReference type="Rhea" id="RHEA-COMP:11338"/>
        <dbReference type="ChEBI" id="CHEBI:15378"/>
        <dbReference type="ChEBI" id="CHEBI:29969"/>
        <dbReference type="ChEBI" id="CHEBI:57287"/>
        <dbReference type="ChEBI" id="CHEBI:57288"/>
        <dbReference type="ChEBI" id="CHEBI:61930"/>
        <dbReference type="EC" id="2.3.1.48"/>
    </reaction>
    <physiologicalReaction direction="left-to-right" evidence="9">
        <dbReference type="Rhea" id="RHEA:21993"/>
    </physiologicalReaction>
</comment>
<dbReference type="Proteomes" id="UP001202479">
    <property type="component" value="Unassembled WGS sequence"/>
</dbReference>
<dbReference type="GeneID" id="73380370"/>
<dbReference type="RefSeq" id="XP_049180201.1">
    <property type="nucleotide sequence ID" value="XM_049324015.1"/>
</dbReference>
<dbReference type="EMBL" id="JAHUZD010000102">
    <property type="protein sequence ID" value="KAI3404456.2"/>
    <property type="molecule type" value="Genomic_DNA"/>
</dbReference>
<evidence type="ECO:0000256" key="8">
    <source>
        <dbReference type="ARBA" id="ARBA00023242"/>
    </source>
</evidence>
<proteinExistence type="predicted"/>
<gene>
    <name evidence="10" type="ORF">KGF56_002753</name>
</gene>
<keyword evidence="8" id="KW-0539">Nucleus</keyword>
<evidence type="ECO:0000256" key="4">
    <source>
        <dbReference type="ARBA" id="ARBA00022763"/>
    </source>
</evidence>
<evidence type="ECO:0000256" key="5">
    <source>
        <dbReference type="ARBA" id="ARBA00022990"/>
    </source>
</evidence>
<evidence type="ECO:0000256" key="9">
    <source>
        <dbReference type="ARBA" id="ARBA00048940"/>
    </source>
</evidence>
<evidence type="ECO:0000256" key="1">
    <source>
        <dbReference type="ARBA" id="ARBA00004123"/>
    </source>
</evidence>
<organism evidence="10 11">
    <name type="scientific">Candida oxycetoniae</name>
    <dbReference type="NCBI Taxonomy" id="497107"/>
    <lineage>
        <taxon>Eukaryota</taxon>
        <taxon>Fungi</taxon>
        <taxon>Dikarya</taxon>
        <taxon>Ascomycota</taxon>
        <taxon>Saccharomycotina</taxon>
        <taxon>Pichiomycetes</taxon>
        <taxon>Debaryomycetaceae</taxon>
        <taxon>Candida/Lodderomyces clade</taxon>
        <taxon>Candida</taxon>
    </lineage>
</organism>
<dbReference type="AlphaFoldDB" id="A0AAI9WXM1"/>
<evidence type="ECO:0000313" key="10">
    <source>
        <dbReference type="EMBL" id="KAI3404456.2"/>
    </source>
</evidence>
<reference evidence="10" key="1">
    <citation type="journal article" date="2022" name="DNA Res.">
        <title>Genome analysis of five recently described species of the CUG-Ser clade uncovers Candida theae as a new hybrid lineage with pathogenic potential in the Candida parapsilosis species complex.</title>
        <authorList>
            <person name="Mixao V."/>
            <person name="Del Olmo V."/>
            <person name="Hegedusova E."/>
            <person name="Saus E."/>
            <person name="Pryszcz L."/>
            <person name="Cillingova A."/>
            <person name="Nosek J."/>
            <person name="Gabaldon T."/>
        </authorList>
    </citation>
    <scope>NUCLEOTIDE SEQUENCE</scope>
    <source>
        <strain evidence="10">CBS 10844</strain>
    </source>
</reference>
<keyword evidence="4" id="KW-0227">DNA damage</keyword>
<dbReference type="PROSITE" id="PS51728">
    <property type="entry name" value="RTT109_HAT"/>
    <property type="match status" value="1"/>
</dbReference>
<dbReference type="InterPro" id="IPR013178">
    <property type="entry name" value="Histone_AcTrfase_Rtt109/CBP"/>
</dbReference>
<evidence type="ECO:0000256" key="7">
    <source>
        <dbReference type="ARBA" id="ARBA00023163"/>
    </source>
</evidence>
<dbReference type="SMART" id="SM01250">
    <property type="entry name" value="KAT11"/>
    <property type="match status" value="1"/>
</dbReference>
<evidence type="ECO:0000313" key="11">
    <source>
        <dbReference type="Proteomes" id="UP001202479"/>
    </source>
</evidence>
<dbReference type="EC" id="2.3.1.48" evidence="2"/>
<keyword evidence="11" id="KW-1185">Reference proteome</keyword>
<name>A0AAI9WXM1_9ASCO</name>
<dbReference type="InterPro" id="IPR016849">
    <property type="entry name" value="Rtt109"/>
</dbReference>
<dbReference type="GO" id="GO:0032931">
    <property type="term" value="F:histone H3K56 acetyltransferase activity"/>
    <property type="evidence" value="ECO:0007669"/>
    <property type="project" value="TreeGrafter"/>
</dbReference>
<dbReference type="PANTHER" id="PTHR31571:SF2">
    <property type="entry name" value="HISTONE ACETYLTRANSFERASE RTT109"/>
    <property type="match status" value="1"/>
</dbReference>
<dbReference type="InterPro" id="IPR051236">
    <property type="entry name" value="HAT_RTT109-like"/>
</dbReference>
<accession>A0AAI9WXM1</accession>
<comment type="subcellular location">
    <subcellularLocation>
        <location evidence="1">Nucleus</location>
    </subcellularLocation>
</comment>